<dbReference type="AlphaFoldDB" id="A0A5N0V7L6"/>
<gene>
    <name evidence="2" type="ORF">FPZ12_012335</name>
</gene>
<comment type="caution">
    <text evidence="2">The sequence shown here is derived from an EMBL/GenBank/DDBJ whole genome shotgun (WGS) entry which is preliminary data.</text>
</comment>
<protein>
    <recommendedName>
        <fullName evidence="4">Diacylglycerol O-acyltransferase</fullName>
    </recommendedName>
</protein>
<name>A0A5N0V7L6_9PSEU</name>
<dbReference type="RefSeq" id="WP_144749588.1">
    <property type="nucleotide sequence ID" value="NZ_VMNW02000014.1"/>
</dbReference>
<feature type="region of interest" description="Disordered" evidence="1">
    <location>
        <begin position="97"/>
        <end position="119"/>
    </location>
</feature>
<dbReference type="Gene3D" id="3.30.559.30">
    <property type="entry name" value="Nonribosomal peptide synthetase, condensation domain"/>
    <property type="match status" value="1"/>
</dbReference>
<dbReference type="OrthoDB" id="4368617at2"/>
<dbReference type="InterPro" id="IPR023213">
    <property type="entry name" value="CAT-like_dom_sf"/>
</dbReference>
<proteinExistence type="predicted"/>
<evidence type="ECO:0000256" key="1">
    <source>
        <dbReference type="SAM" id="MobiDB-lite"/>
    </source>
</evidence>
<reference evidence="2" key="1">
    <citation type="submission" date="2019-09" db="EMBL/GenBank/DDBJ databases">
        <authorList>
            <person name="Teo W.F.A."/>
            <person name="Duangmal K."/>
        </authorList>
    </citation>
    <scope>NUCLEOTIDE SEQUENCE [LARGE SCALE GENOMIC DNA]</scope>
    <source>
        <strain evidence="2">K81G1</strain>
    </source>
</reference>
<dbReference type="EMBL" id="VMNW02000014">
    <property type="protein sequence ID" value="KAA9162025.1"/>
    <property type="molecule type" value="Genomic_DNA"/>
</dbReference>
<evidence type="ECO:0000313" key="3">
    <source>
        <dbReference type="Proteomes" id="UP000319769"/>
    </source>
</evidence>
<sequence length="344" mass="35719">MTWLHSRVSAGLDPARATAWQLSYARTGDGGAVLSLVAAHAIADGAALLDALRRAAADEPPLRIPDRASVLRTLLSDVADGARQSRIVAKWLAGRPRLPRAGKKPQGKPAPGEPAPHPDWTMPHVVVECDSTELAHAAEHHGGSVNTLFAAALARIARAAADREDAPEPDKVALPVSGRLGADDLRANSTKIAMAVFGSEALRKRELAPLKAACKKAYVALAAAPAPPIPLALIQMLPDRVLDRLPQPPAASVLASNLGEPPPAFRELGGVTAKSVSATAHYPGIDAAEVATIGRGVAGWLMITGERATVSVCGLDPGGIPGQARLLELIVGELAEWGVGARPW</sequence>
<evidence type="ECO:0008006" key="4">
    <source>
        <dbReference type="Google" id="ProtNLM"/>
    </source>
</evidence>
<feature type="compositionally biased region" description="Basic residues" evidence="1">
    <location>
        <begin position="97"/>
        <end position="106"/>
    </location>
</feature>
<dbReference type="Gene3D" id="3.30.559.10">
    <property type="entry name" value="Chloramphenicol acetyltransferase-like domain"/>
    <property type="match status" value="1"/>
</dbReference>
<dbReference type="Proteomes" id="UP000319769">
    <property type="component" value="Unassembled WGS sequence"/>
</dbReference>
<accession>A0A5N0V7L6</accession>
<organism evidence="2 3">
    <name type="scientific">Amycolatopsis acidicola</name>
    <dbReference type="NCBI Taxonomy" id="2596893"/>
    <lineage>
        <taxon>Bacteria</taxon>
        <taxon>Bacillati</taxon>
        <taxon>Actinomycetota</taxon>
        <taxon>Actinomycetes</taxon>
        <taxon>Pseudonocardiales</taxon>
        <taxon>Pseudonocardiaceae</taxon>
        <taxon>Amycolatopsis</taxon>
    </lineage>
</organism>
<evidence type="ECO:0000313" key="2">
    <source>
        <dbReference type="EMBL" id="KAA9162025.1"/>
    </source>
</evidence>
<keyword evidence="3" id="KW-1185">Reference proteome</keyword>